<dbReference type="UniPathway" id="UPA00214"/>
<dbReference type="InterPro" id="IPR036265">
    <property type="entry name" value="HIT-like_sf"/>
</dbReference>
<evidence type="ECO:0000259" key="9">
    <source>
        <dbReference type="Pfam" id="PF02744"/>
    </source>
</evidence>
<protein>
    <submittedName>
        <fullName evidence="10">Galactose-1-phosphate uridylyltransferase</fullName>
        <ecNumber evidence="10">2.7.7.10</ecNumber>
    </submittedName>
</protein>
<dbReference type="Gene3D" id="3.30.428.10">
    <property type="entry name" value="HIT-like"/>
    <property type="match status" value="2"/>
</dbReference>
<dbReference type="GO" id="GO:0008108">
    <property type="term" value="F:UDP-glucose:hexose-1-phosphate uridylyltransferase activity"/>
    <property type="evidence" value="ECO:0007669"/>
    <property type="project" value="InterPro"/>
</dbReference>
<dbReference type="PIRSF" id="PIRSF000808">
    <property type="entry name" value="GalT"/>
    <property type="match status" value="1"/>
</dbReference>
<evidence type="ECO:0000256" key="7">
    <source>
        <dbReference type="ARBA" id="ARBA00023277"/>
    </source>
</evidence>
<dbReference type="NCBIfam" id="TIGR00209">
    <property type="entry name" value="galT_1"/>
    <property type="match status" value="1"/>
</dbReference>
<dbReference type="InterPro" id="IPR001937">
    <property type="entry name" value="GalP_UDPtransf1"/>
</dbReference>
<comment type="similarity">
    <text evidence="2">Belongs to the galactose-1-phosphate uridylyltransferase type 1 family.</text>
</comment>
<dbReference type="Pfam" id="PF01087">
    <property type="entry name" value="GalP_UDP_transf"/>
    <property type="match status" value="1"/>
</dbReference>
<dbReference type="InterPro" id="IPR005850">
    <property type="entry name" value="GalP_Utransf_C"/>
</dbReference>
<evidence type="ECO:0000256" key="4">
    <source>
        <dbReference type="ARBA" id="ARBA00022695"/>
    </source>
</evidence>
<evidence type="ECO:0000256" key="3">
    <source>
        <dbReference type="ARBA" id="ARBA00022679"/>
    </source>
</evidence>
<name>A0A1W1CSK5_9ZZZZ</name>
<evidence type="ECO:0000256" key="5">
    <source>
        <dbReference type="ARBA" id="ARBA00022723"/>
    </source>
</evidence>
<dbReference type="EMBL" id="FPHL01000054">
    <property type="protein sequence ID" value="SFV68682.1"/>
    <property type="molecule type" value="Genomic_DNA"/>
</dbReference>
<keyword evidence="7" id="KW-0119">Carbohydrate metabolism</keyword>
<keyword evidence="5" id="KW-0479">Metal-binding</keyword>
<comment type="cofactor">
    <cofactor evidence="1">
        <name>Zn(2+)</name>
        <dbReference type="ChEBI" id="CHEBI:29105"/>
    </cofactor>
</comment>
<dbReference type="GO" id="GO:0006012">
    <property type="term" value="P:galactose metabolic process"/>
    <property type="evidence" value="ECO:0007669"/>
    <property type="project" value="UniProtKB-UniPathway"/>
</dbReference>
<dbReference type="AlphaFoldDB" id="A0A1W1CSK5"/>
<dbReference type="InterPro" id="IPR053177">
    <property type="entry name" value="ADP-glucose_phosphorylase"/>
</dbReference>
<dbReference type="PANTHER" id="PTHR42763:SF2">
    <property type="entry name" value="ADP-GLUCOSE PHOSPHORYLASE"/>
    <property type="match status" value="1"/>
</dbReference>
<evidence type="ECO:0000256" key="2">
    <source>
        <dbReference type="ARBA" id="ARBA00010951"/>
    </source>
</evidence>
<dbReference type="InterPro" id="IPR005849">
    <property type="entry name" value="GalP_Utransf_N"/>
</dbReference>
<gene>
    <name evidence="10" type="ORF">MNB_SV-10-1065</name>
</gene>
<sequence length="333" mass="38419">MSDIRYDLLHDTYVIVAPSRLTRPNLFPDRSEALKEESTCPFCAGHESMTPPEIFALKDAKGNWKTRVVPNLYKAVAIEATDEKKEEGIYEKIDGFGAHEIIVDTPEHRTEFDALGVEQMTDWLQTIKARVNDLRKDDRLHYFTLFKNQGKNAGSTLPHVHTQLIALPLVPCEELRVLTHLHTYYRQHGRSVFKDITDYEREQKSRVVDESEHFLAYTPYGSQFAFEVIIMPKTDIADIGACHESLLAEAASLLKKVLSGLKRELKAFDYNIYIQNPPFHKTYETEVFFDDIQHFYRFYIRVVPRLYRTGGFELQSSMTINPLSPEKAAGLLR</sequence>
<dbReference type="SUPFAM" id="SSF54197">
    <property type="entry name" value="HIT-like"/>
    <property type="match status" value="2"/>
</dbReference>
<dbReference type="PANTHER" id="PTHR42763">
    <property type="entry name" value="ADP-GLUCOSE PHOSPHORYLASE"/>
    <property type="match status" value="1"/>
</dbReference>
<dbReference type="Pfam" id="PF02744">
    <property type="entry name" value="GalP_UDP_tr_C"/>
    <property type="match status" value="1"/>
</dbReference>
<evidence type="ECO:0000256" key="6">
    <source>
        <dbReference type="ARBA" id="ARBA00022833"/>
    </source>
</evidence>
<organism evidence="10">
    <name type="scientific">hydrothermal vent metagenome</name>
    <dbReference type="NCBI Taxonomy" id="652676"/>
    <lineage>
        <taxon>unclassified sequences</taxon>
        <taxon>metagenomes</taxon>
        <taxon>ecological metagenomes</taxon>
    </lineage>
</organism>
<dbReference type="GO" id="GO:0008270">
    <property type="term" value="F:zinc ion binding"/>
    <property type="evidence" value="ECO:0007669"/>
    <property type="project" value="InterPro"/>
</dbReference>
<reference evidence="10" key="1">
    <citation type="submission" date="2016-10" db="EMBL/GenBank/DDBJ databases">
        <authorList>
            <person name="de Groot N.N."/>
        </authorList>
    </citation>
    <scope>NUCLEOTIDE SEQUENCE</scope>
</reference>
<feature type="domain" description="Galactose-1-phosphate uridyl transferase N-terminal" evidence="8">
    <location>
        <begin position="3"/>
        <end position="171"/>
    </location>
</feature>
<keyword evidence="6" id="KW-0862">Zinc</keyword>
<evidence type="ECO:0000313" key="10">
    <source>
        <dbReference type="EMBL" id="SFV68682.1"/>
    </source>
</evidence>
<keyword evidence="3 10" id="KW-0808">Transferase</keyword>
<keyword evidence="4 10" id="KW-0548">Nucleotidyltransferase</keyword>
<evidence type="ECO:0000259" key="8">
    <source>
        <dbReference type="Pfam" id="PF01087"/>
    </source>
</evidence>
<dbReference type="EC" id="2.7.7.10" evidence="10"/>
<dbReference type="GO" id="GO:0017103">
    <property type="term" value="F:UTP:galactose-1-phosphate uridylyltransferase activity"/>
    <property type="evidence" value="ECO:0007669"/>
    <property type="project" value="UniProtKB-EC"/>
</dbReference>
<proteinExistence type="inferred from homology"/>
<feature type="domain" description="Galactose-1-phosphate uridyl transferase C-terminal" evidence="9">
    <location>
        <begin position="180"/>
        <end position="316"/>
    </location>
</feature>
<accession>A0A1W1CSK5</accession>
<evidence type="ECO:0000256" key="1">
    <source>
        <dbReference type="ARBA" id="ARBA00001947"/>
    </source>
</evidence>